<evidence type="ECO:0000256" key="1">
    <source>
        <dbReference type="ARBA" id="ARBA00004651"/>
    </source>
</evidence>
<feature type="transmembrane region" description="Helical" evidence="9">
    <location>
        <begin position="344"/>
        <end position="365"/>
    </location>
</feature>
<comment type="similarity">
    <text evidence="7">Belongs to the glycosyltransferase 87 family.</text>
</comment>
<keyword evidence="5 9" id="KW-1133">Transmembrane helix</keyword>
<evidence type="ECO:0000256" key="7">
    <source>
        <dbReference type="ARBA" id="ARBA00024033"/>
    </source>
</evidence>
<evidence type="ECO:0000256" key="6">
    <source>
        <dbReference type="ARBA" id="ARBA00023136"/>
    </source>
</evidence>
<protein>
    <submittedName>
        <fullName evidence="10">Glycosyltransferase 87 family protein</fullName>
    </submittedName>
</protein>
<name>A0ABN2K347_9MICO</name>
<feature type="transmembrane region" description="Helical" evidence="9">
    <location>
        <begin position="12"/>
        <end position="36"/>
    </location>
</feature>
<evidence type="ECO:0000256" key="4">
    <source>
        <dbReference type="ARBA" id="ARBA00022692"/>
    </source>
</evidence>
<accession>A0ABN2K347</accession>
<dbReference type="EMBL" id="BAAAPN010000014">
    <property type="protein sequence ID" value="GAA1747098.1"/>
    <property type="molecule type" value="Genomic_DNA"/>
</dbReference>
<dbReference type="InterPro" id="IPR018584">
    <property type="entry name" value="GT87"/>
</dbReference>
<proteinExistence type="inferred from homology"/>
<feature type="transmembrane region" description="Helical" evidence="9">
    <location>
        <begin position="126"/>
        <end position="143"/>
    </location>
</feature>
<evidence type="ECO:0000256" key="8">
    <source>
        <dbReference type="SAM" id="MobiDB-lite"/>
    </source>
</evidence>
<evidence type="ECO:0000256" key="9">
    <source>
        <dbReference type="SAM" id="Phobius"/>
    </source>
</evidence>
<dbReference type="Pfam" id="PF09594">
    <property type="entry name" value="GT87"/>
    <property type="match status" value="1"/>
</dbReference>
<keyword evidence="3" id="KW-0808">Transferase</keyword>
<feature type="transmembrane region" description="Helical" evidence="9">
    <location>
        <begin position="259"/>
        <end position="284"/>
    </location>
</feature>
<organism evidence="10 11">
    <name type="scientific">Nostocoides vanveenii</name>
    <dbReference type="NCBI Taxonomy" id="330835"/>
    <lineage>
        <taxon>Bacteria</taxon>
        <taxon>Bacillati</taxon>
        <taxon>Actinomycetota</taxon>
        <taxon>Actinomycetes</taxon>
        <taxon>Micrococcales</taxon>
        <taxon>Intrasporangiaceae</taxon>
        <taxon>Nostocoides</taxon>
    </lineage>
</organism>
<keyword evidence="11" id="KW-1185">Reference proteome</keyword>
<gene>
    <name evidence="10" type="ORF">GCM10009810_04620</name>
</gene>
<keyword evidence="4 9" id="KW-0812">Transmembrane</keyword>
<comment type="caution">
    <text evidence="10">The sequence shown here is derived from an EMBL/GenBank/DDBJ whole genome shotgun (WGS) entry which is preliminary data.</text>
</comment>
<feature type="transmembrane region" description="Helical" evidence="9">
    <location>
        <begin position="377"/>
        <end position="396"/>
    </location>
</feature>
<feature type="transmembrane region" description="Helical" evidence="9">
    <location>
        <begin position="81"/>
        <end position="114"/>
    </location>
</feature>
<feature type="transmembrane region" description="Helical" evidence="9">
    <location>
        <begin position="178"/>
        <end position="202"/>
    </location>
</feature>
<sequence length="431" mass="46660">MRVTAVRTTRAPAWQWAGCAALVLLGAVIPVLRFLVFWPMDQWQVDVEVYRQAGVSILIGRPIYDAMTEAPQLLPFTYPPFAALLAIPLALLPFGLVGWLWTALQIAATTAIVWYAGYRLIHRGGSAQPLVLGLLAAPMFWLHPVGDGIRFGQVNAFIVLAALMDLRRPRPRVLSGVAPGVLVGLAMAIKLTPGVFVVHYVINRRWREAGTAIATAAIAWLAAFVAIPSASLAFWGGALQDPARLGPNMGTSNQSIRGVLMRVGPSGGAGVALWLVLIALVGWFGFRLARRAWLRGDTVTEVAAVGLLACLLSPVAWIHHFHWIVVAILAILGADPLRDRRRLVAALVITVWFVCRLPWWGISWIAHDWPPILVGRILQNADLAGALLALWLLAWASAREPRDAEADAVARAGERSAAPGKVERRAASEAG</sequence>
<keyword evidence="6 9" id="KW-0472">Membrane</keyword>
<reference evidence="10 11" key="1">
    <citation type="journal article" date="2019" name="Int. J. Syst. Evol. Microbiol.">
        <title>The Global Catalogue of Microorganisms (GCM) 10K type strain sequencing project: providing services to taxonomists for standard genome sequencing and annotation.</title>
        <authorList>
            <consortium name="The Broad Institute Genomics Platform"/>
            <consortium name="The Broad Institute Genome Sequencing Center for Infectious Disease"/>
            <person name="Wu L."/>
            <person name="Ma J."/>
        </authorList>
    </citation>
    <scope>NUCLEOTIDE SEQUENCE [LARGE SCALE GENOMIC DNA]</scope>
    <source>
        <strain evidence="10 11">JCM 15591</strain>
    </source>
</reference>
<keyword evidence="2" id="KW-1003">Cell membrane</keyword>
<evidence type="ECO:0000256" key="5">
    <source>
        <dbReference type="ARBA" id="ARBA00022989"/>
    </source>
</evidence>
<comment type="subcellular location">
    <subcellularLocation>
        <location evidence="1">Cell membrane</location>
        <topology evidence="1">Multi-pass membrane protein</topology>
    </subcellularLocation>
</comment>
<feature type="compositionally biased region" description="Basic and acidic residues" evidence="8">
    <location>
        <begin position="421"/>
        <end position="431"/>
    </location>
</feature>
<evidence type="ECO:0000256" key="3">
    <source>
        <dbReference type="ARBA" id="ARBA00022679"/>
    </source>
</evidence>
<feature type="transmembrane region" description="Helical" evidence="9">
    <location>
        <begin position="214"/>
        <end position="238"/>
    </location>
</feature>
<evidence type="ECO:0000313" key="11">
    <source>
        <dbReference type="Proteomes" id="UP001501475"/>
    </source>
</evidence>
<feature type="region of interest" description="Disordered" evidence="8">
    <location>
        <begin position="407"/>
        <end position="431"/>
    </location>
</feature>
<evidence type="ECO:0000313" key="10">
    <source>
        <dbReference type="EMBL" id="GAA1747098.1"/>
    </source>
</evidence>
<dbReference type="Proteomes" id="UP001501475">
    <property type="component" value="Unassembled WGS sequence"/>
</dbReference>
<evidence type="ECO:0000256" key="2">
    <source>
        <dbReference type="ARBA" id="ARBA00022475"/>
    </source>
</evidence>
<feature type="transmembrane region" description="Helical" evidence="9">
    <location>
        <begin position="304"/>
        <end position="332"/>
    </location>
</feature>